<comment type="caution">
    <text evidence="6">The sequence shown here is derived from an EMBL/GenBank/DDBJ whole genome shotgun (WGS) entry which is preliminary data.</text>
</comment>
<keyword evidence="4 5" id="KW-0472">Membrane</keyword>
<organism evidence="6 7">
    <name type="scientific">Aquabacterium lacunae</name>
    <dbReference type="NCBI Taxonomy" id="2528630"/>
    <lineage>
        <taxon>Bacteria</taxon>
        <taxon>Pseudomonadati</taxon>
        <taxon>Pseudomonadota</taxon>
        <taxon>Betaproteobacteria</taxon>
        <taxon>Burkholderiales</taxon>
        <taxon>Aquabacterium</taxon>
    </lineage>
</organism>
<evidence type="ECO:0000256" key="4">
    <source>
        <dbReference type="ARBA" id="ARBA00023136"/>
    </source>
</evidence>
<sequence length="213" mass="23763">MKLLLDFLPIVAFFATYKWGEGHKDAVAQWLTQHLGFMVNGGVVGASEAAVMLATLVVVAISLVQVVVMKLLRKPIDKMLWISLVVVVGLGALTLYFHSETFIKWKPTIIYAVMAGGLLISDIVMGKFVLRAAMQAHDLSVPDTVWRRLSWAWIAFFVGMGLLNLYVAYQYSTDTWVNFKMWGSMGLMLVFTLAQGLYLSRHMQAAEAAKERA</sequence>
<gene>
    <name evidence="5" type="primary">yciB</name>
    <name evidence="6" type="ORF">EYS42_00420</name>
</gene>
<keyword evidence="1 5" id="KW-1003">Cell membrane</keyword>
<reference evidence="6 7" key="1">
    <citation type="submission" date="2019-02" db="EMBL/GenBank/DDBJ databases">
        <title>Aquabacterium sp. strain KMB7.</title>
        <authorList>
            <person name="Chen W.-M."/>
        </authorList>
    </citation>
    <scope>NUCLEOTIDE SEQUENCE [LARGE SCALE GENOMIC DNA]</scope>
    <source>
        <strain evidence="6 7">KMB7</strain>
    </source>
</reference>
<keyword evidence="2 5" id="KW-0812">Transmembrane</keyword>
<dbReference type="InterPro" id="IPR006008">
    <property type="entry name" value="YciB"/>
</dbReference>
<keyword evidence="3 5" id="KW-1133">Transmembrane helix</keyword>
<dbReference type="AlphaFoldDB" id="A0A4V6MTS5"/>
<keyword evidence="7" id="KW-1185">Reference proteome</keyword>
<dbReference type="RefSeq" id="WP_130965905.1">
    <property type="nucleotide sequence ID" value="NZ_SIXI01000001.1"/>
</dbReference>
<dbReference type="Pfam" id="PF04279">
    <property type="entry name" value="IspA"/>
    <property type="match status" value="1"/>
</dbReference>
<comment type="function">
    <text evidence="5">Plays a role in cell envelope biogenesis, maintenance of cell envelope integrity and membrane homeostasis.</text>
</comment>
<dbReference type="GO" id="GO:0005886">
    <property type="term" value="C:plasma membrane"/>
    <property type="evidence" value="ECO:0007669"/>
    <property type="project" value="UniProtKB-SubCell"/>
</dbReference>
<evidence type="ECO:0000256" key="5">
    <source>
        <dbReference type="HAMAP-Rule" id="MF_00189"/>
    </source>
</evidence>
<evidence type="ECO:0000256" key="2">
    <source>
        <dbReference type="ARBA" id="ARBA00022692"/>
    </source>
</evidence>
<dbReference type="EMBL" id="SIXI01000001">
    <property type="protein sequence ID" value="TBO33956.1"/>
    <property type="molecule type" value="Genomic_DNA"/>
</dbReference>
<feature type="transmembrane region" description="Helical" evidence="5">
    <location>
        <begin position="181"/>
        <end position="200"/>
    </location>
</feature>
<comment type="similarity">
    <text evidence="5">Belongs to the YciB family.</text>
</comment>
<dbReference type="PANTHER" id="PTHR36917:SF1">
    <property type="entry name" value="INNER MEMBRANE-SPANNING PROTEIN YCIB"/>
    <property type="match status" value="1"/>
</dbReference>
<feature type="transmembrane region" description="Helical" evidence="5">
    <location>
        <begin position="80"/>
        <end position="97"/>
    </location>
</feature>
<comment type="subcellular location">
    <subcellularLocation>
        <location evidence="5">Cell inner membrane</location>
        <topology evidence="5">Multi-pass membrane protein</topology>
    </subcellularLocation>
</comment>
<feature type="transmembrane region" description="Helical" evidence="5">
    <location>
        <begin position="44"/>
        <end position="68"/>
    </location>
</feature>
<evidence type="ECO:0000313" key="6">
    <source>
        <dbReference type="EMBL" id="TBO33956.1"/>
    </source>
</evidence>
<dbReference type="Proteomes" id="UP000292120">
    <property type="component" value="Unassembled WGS sequence"/>
</dbReference>
<dbReference type="HAMAP" id="MF_00189">
    <property type="entry name" value="YciB"/>
    <property type="match status" value="1"/>
</dbReference>
<feature type="transmembrane region" description="Helical" evidence="5">
    <location>
        <begin position="109"/>
        <end position="130"/>
    </location>
</feature>
<dbReference type="OrthoDB" id="9788219at2"/>
<accession>A0A4V6MTS5</accession>
<feature type="transmembrane region" description="Helical" evidence="5">
    <location>
        <begin position="151"/>
        <end position="169"/>
    </location>
</feature>
<dbReference type="PANTHER" id="PTHR36917">
    <property type="entry name" value="INTRACELLULAR SEPTATION PROTEIN A-RELATED"/>
    <property type="match status" value="1"/>
</dbReference>
<evidence type="ECO:0000313" key="7">
    <source>
        <dbReference type="Proteomes" id="UP000292120"/>
    </source>
</evidence>
<name>A0A4V6MTS5_9BURK</name>
<keyword evidence="5" id="KW-0997">Cell inner membrane</keyword>
<proteinExistence type="inferred from homology"/>
<evidence type="ECO:0000256" key="3">
    <source>
        <dbReference type="ARBA" id="ARBA00022989"/>
    </source>
</evidence>
<protein>
    <recommendedName>
        <fullName evidence="5">Inner membrane-spanning protein YciB</fullName>
    </recommendedName>
</protein>
<dbReference type="NCBIfam" id="NF001325">
    <property type="entry name" value="PRK00259.1-3"/>
    <property type="match status" value="1"/>
</dbReference>
<evidence type="ECO:0000256" key="1">
    <source>
        <dbReference type="ARBA" id="ARBA00022475"/>
    </source>
</evidence>